<evidence type="ECO:0000256" key="1">
    <source>
        <dbReference type="SAM" id="MobiDB-lite"/>
    </source>
</evidence>
<keyword evidence="2" id="KW-0472">Membrane</keyword>
<name>A0A388LHW4_CHABU</name>
<evidence type="ECO:0000256" key="2">
    <source>
        <dbReference type="SAM" id="Phobius"/>
    </source>
</evidence>
<keyword evidence="2" id="KW-1133">Transmembrane helix</keyword>
<feature type="region of interest" description="Disordered" evidence="1">
    <location>
        <begin position="301"/>
        <end position="340"/>
    </location>
</feature>
<dbReference type="EMBL" id="BFEA01000388">
    <property type="protein sequence ID" value="GBG81833.1"/>
    <property type="molecule type" value="Genomic_DNA"/>
</dbReference>
<protein>
    <submittedName>
        <fullName evidence="3">Uncharacterized protein</fullName>
    </submittedName>
</protein>
<keyword evidence="4" id="KW-1185">Reference proteome</keyword>
<proteinExistence type="predicted"/>
<accession>A0A388LHW4</accession>
<evidence type="ECO:0000313" key="4">
    <source>
        <dbReference type="Proteomes" id="UP000265515"/>
    </source>
</evidence>
<feature type="transmembrane region" description="Helical" evidence="2">
    <location>
        <begin position="463"/>
        <end position="485"/>
    </location>
</feature>
<dbReference type="Gramene" id="GBG81833">
    <property type="protein sequence ID" value="GBG81833"/>
    <property type="gene ID" value="CBR_g34014"/>
</dbReference>
<feature type="region of interest" description="Disordered" evidence="1">
    <location>
        <begin position="53"/>
        <end position="80"/>
    </location>
</feature>
<evidence type="ECO:0000313" key="3">
    <source>
        <dbReference type="EMBL" id="GBG81833.1"/>
    </source>
</evidence>
<gene>
    <name evidence="3" type="ORF">CBR_g34014</name>
</gene>
<feature type="compositionally biased region" description="Polar residues" evidence="1">
    <location>
        <begin position="66"/>
        <end position="80"/>
    </location>
</feature>
<keyword evidence="2" id="KW-0812">Transmembrane</keyword>
<dbReference type="AlphaFoldDB" id="A0A388LHW4"/>
<feature type="compositionally biased region" description="Basic residues" evidence="1">
    <location>
        <begin position="321"/>
        <end position="340"/>
    </location>
</feature>
<dbReference type="Proteomes" id="UP000265515">
    <property type="component" value="Unassembled WGS sequence"/>
</dbReference>
<feature type="compositionally biased region" description="Low complexity" evidence="1">
    <location>
        <begin position="301"/>
        <end position="320"/>
    </location>
</feature>
<sequence>MTAWGHRRVGFDNGQVVAISRRVENDGREAPKPPATGRRRFCLGIVDSDTTMNPGRRVELDGGTAPSHTTDVESNSTNAQGRCRVRLDDHSPFSSSTRQWPYDMPLPICWTRWPHAGRCRVLLDDGLLAIVEYDSTVASRLASKQALRTRPPARAKASGHPFELLDCPSSASYAAPVFCLSAFGYAVPFPCSVCQPGRVELSHWPPTFESNSIESTSIESISIESNTIESNTIAWAHDRIQHDCLDSRSSVLTIAWTHDHVRLGYDRLDVDSRSSVLTIACTHDRVQHDPTQIDLHRGLSCSTRSCPTRSRSTQSCSTRSSRARSSRARSCRTRSSRTRSHGLTIDSKTIESNTIEWNTIESIMIESNTIESNTVESCTIESNTIESNAIKSVIIELDTIESNTISLDSLSSRTRSSWPVTLAPNEIVLTTDTITIELNTIVDASSRRRCCLITIWNFSAPRAMPTLCGLLIFCFAVMCCVAFRLGNATKDGRRGEGK</sequence>
<organism evidence="3 4">
    <name type="scientific">Chara braunii</name>
    <name type="common">Braun's stonewort</name>
    <dbReference type="NCBI Taxonomy" id="69332"/>
    <lineage>
        <taxon>Eukaryota</taxon>
        <taxon>Viridiplantae</taxon>
        <taxon>Streptophyta</taxon>
        <taxon>Charophyceae</taxon>
        <taxon>Charales</taxon>
        <taxon>Characeae</taxon>
        <taxon>Chara</taxon>
    </lineage>
</organism>
<reference evidence="3 4" key="1">
    <citation type="journal article" date="2018" name="Cell">
        <title>The Chara Genome: Secondary Complexity and Implications for Plant Terrestrialization.</title>
        <authorList>
            <person name="Nishiyama T."/>
            <person name="Sakayama H."/>
            <person name="Vries J.D."/>
            <person name="Buschmann H."/>
            <person name="Saint-Marcoux D."/>
            <person name="Ullrich K.K."/>
            <person name="Haas F.B."/>
            <person name="Vanderstraeten L."/>
            <person name="Becker D."/>
            <person name="Lang D."/>
            <person name="Vosolsobe S."/>
            <person name="Rombauts S."/>
            <person name="Wilhelmsson P.K.I."/>
            <person name="Janitza P."/>
            <person name="Kern R."/>
            <person name="Heyl A."/>
            <person name="Rumpler F."/>
            <person name="Villalobos L.I.A.C."/>
            <person name="Clay J.M."/>
            <person name="Skokan R."/>
            <person name="Toyoda A."/>
            <person name="Suzuki Y."/>
            <person name="Kagoshima H."/>
            <person name="Schijlen E."/>
            <person name="Tajeshwar N."/>
            <person name="Catarino B."/>
            <person name="Hetherington A.J."/>
            <person name="Saltykova A."/>
            <person name="Bonnot C."/>
            <person name="Breuninger H."/>
            <person name="Symeonidi A."/>
            <person name="Radhakrishnan G.V."/>
            <person name="Van Nieuwerburgh F."/>
            <person name="Deforce D."/>
            <person name="Chang C."/>
            <person name="Karol K.G."/>
            <person name="Hedrich R."/>
            <person name="Ulvskov P."/>
            <person name="Glockner G."/>
            <person name="Delwiche C.F."/>
            <person name="Petrasek J."/>
            <person name="Van de Peer Y."/>
            <person name="Friml J."/>
            <person name="Beilby M."/>
            <person name="Dolan L."/>
            <person name="Kohara Y."/>
            <person name="Sugano S."/>
            <person name="Fujiyama A."/>
            <person name="Delaux P.-M."/>
            <person name="Quint M."/>
            <person name="TheiBen G."/>
            <person name="Hagemann M."/>
            <person name="Harholt J."/>
            <person name="Dunand C."/>
            <person name="Zachgo S."/>
            <person name="Langdale J."/>
            <person name="Maumus F."/>
            <person name="Straeten D.V.D."/>
            <person name="Gould S.B."/>
            <person name="Rensing S.A."/>
        </authorList>
    </citation>
    <scope>NUCLEOTIDE SEQUENCE [LARGE SCALE GENOMIC DNA]</scope>
    <source>
        <strain evidence="3 4">S276</strain>
    </source>
</reference>
<comment type="caution">
    <text evidence="3">The sequence shown here is derived from an EMBL/GenBank/DDBJ whole genome shotgun (WGS) entry which is preliminary data.</text>
</comment>